<keyword evidence="2 7" id="KW-0337">GPI-anchor biosynthesis</keyword>
<protein>
    <recommendedName>
        <fullName evidence="7">Post-GPI attachment to proteins factor 3</fullName>
    </recommendedName>
</protein>
<evidence type="ECO:0000256" key="7">
    <source>
        <dbReference type="RuleBase" id="RU365066"/>
    </source>
</evidence>
<organism evidence="8 9">
    <name type="scientific">Wickerhamomyces mucosus</name>
    <dbReference type="NCBI Taxonomy" id="1378264"/>
    <lineage>
        <taxon>Eukaryota</taxon>
        <taxon>Fungi</taxon>
        <taxon>Dikarya</taxon>
        <taxon>Ascomycota</taxon>
        <taxon>Saccharomycotina</taxon>
        <taxon>Saccharomycetes</taxon>
        <taxon>Phaffomycetales</taxon>
        <taxon>Wickerhamomycetaceae</taxon>
        <taxon>Wickerhamomyces</taxon>
    </lineage>
</organism>
<feature type="transmembrane region" description="Helical" evidence="7">
    <location>
        <begin position="266"/>
        <end position="285"/>
    </location>
</feature>
<feature type="transmembrane region" description="Helical" evidence="7">
    <location>
        <begin position="233"/>
        <end position="254"/>
    </location>
</feature>
<feature type="transmembrane region" description="Helical" evidence="7">
    <location>
        <begin position="111"/>
        <end position="132"/>
    </location>
</feature>
<evidence type="ECO:0000256" key="3">
    <source>
        <dbReference type="ARBA" id="ARBA00022692"/>
    </source>
</evidence>
<sequence length="330" mass="38915">MFLSKRLLLTSILLGIVIGSEGDQLPEFERCLELCTNQVCSKDSLISSSSSSSLNFEKVPHLLKLLNWSCQDNCDYQCQQIITQLRTQNNEEIFQFHGKWPFKRLLGTQELASVIFSILNFIPHYINFQKLIKFYKNCKDSRKILYWNSLILSIVAMGAWIFSTIFHIRDLIWTERLDYFFAGATVLTSFYGLLIRVLRLDKFAKQRKWIGNFCIGLYTYHLIRLNYDWSYTYNMNANITIAILQYILFLILAFKNFKEGKPLKLWLIPIILILSVILGMSFEIFDFINLNWQIDAHAIWHLSTILPSFWLYDFFFNDIENLSEKFTSID</sequence>
<evidence type="ECO:0000256" key="5">
    <source>
        <dbReference type="ARBA" id="ARBA00022989"/>
    </source>
</evidence>
<comment type="function">
    <text evidence="7">Involved in the lipid remodeling steps of GPI-anchor maturation.</text>
</comment>
<evidence type="ECO:0000256" key="1">
    <source>
        <dbReference type="ARBA" id="ARBA00004127"/>
    </source>
</evidence>
<feature type="transmembrane region" description="Helical" evidence="7">
    <location>
        <begin position="209"/>
        <end position="227"/>
    </location>
</feature>
<evidence type="ECO:0000313" key="9">
    <source>
        <dbReference type="Proteomes" id="UP000769528"/>
    </source>
</evidence>
<keyword evidence="4 7" id="KW-0732">Signal</keyword>
<dbReference type="GO" id="GO:0016788">
    <property type="term" value="F:hydrolase activity, acting on ester bonds"/>
    <property type="evidence" value="ECO:0007669"/>
    <property type="project" value="TreeGrafter"/>
</dbReference>
<keyword evidence="3 7" id="KW-0812">Transmembrane</keyword>
<feature type="transmembrane region" description="Helical" evidence="7">
    <location>
        <begin position="297"/>
        <end position="316"/>
    </location>
</feature>
<dbReference type="PANTHER" id="PTHR13148">
    <property type="entry name" value="PER1-RELATED"/>
    <property type="match status" value="1"/>
</dbReference>
<reference evidence="8" key="1">
    <citation type="journal article" date="2021" name="Open Biol.">
        <title>Shared evolutionary footprints suggest mitochondrial oxidative damage underlies multiple complex I losses in fungi.</title>
        <authorList>
            <person name="Schikora-Tamarit M.A."/>
            <person name="Marcet-Houben M."/>
            <person name="Nosek J."/>
            <person name="Gabaldon T."/>
        </authorList>
    </citation>
    <scope>NUCLEOTIDE SEQUENCE</scope>
    <source>
        <strain evidence="8">CBS6341</strain>
    </source>
</reference>
<evidence type="ECO:0000256" key="4">
    <source>
        <dbReference type="ARBA" id="ARBA00022729"/>
    </source>
</evidence>
<proteinExistence type="inferred from homology"/>
<keyword evidence="7" id="KW-0256">Endoplasmic reticulum</keyword>
<keyword evidence="5 7" id="KW-1133">Transmembrane helix</keyword>
<feature type="transmembrane region" description="Helical" evidence="7">
    <location>
        <begin position="144"/>
        <end position="167"/>
    </location>
</feature>
<evidence type="ECO:0000256" key="2">
    <source>
        <dbReference type="ARBA" id="ARBA00022502"/>
    </source>
</evidence>
<feature type="signal peptide" evidence="7">
    <location>
        <begin position="1"/>
        <end position="22"/>
    </location>
</feature>
<dbReference type="Proteomes" id="UP000769528">
    <property type="component" value="Unassembled WGS sequence"/>
</dbReference>
<dbReference type="GO" id="GO:0005789">
    <property type="term" value="C:endoplasmic reticulum membrane"/>
    <property type="evidence" value="ECO:0007669"/>
    <property type="project" value="UniProtKB-SubCell"/>
</dbReference>
<feature type="transmembrane region" description="Helical" evidence="7">
    <location>
        <begin position="179"/>
        <end position="197"/>
    </location>
</feature>
<dbReference type="Pfam" id="PF04080">
    <property type="entry name" value="Per1"/>
    <property type="match status" value="1"/>
</dbReference>
<accession>A0A9P8PXY9</accession>
<comment type="caution">
    <text evidence="8">The sequence shown here is derived from an EMBL/GenBank/DDBJ whole genome shotgun (WGS) entry which is preliminary data.</text>
</comment>
<dbReference type="EMBL" id="JAEUBF010000148">
    <property type="protein sequence ID" value="KAH3680242.1"/>
    <property type="molecule type" value="Genomic_DNA"/>
</dbReference>
<reference evidence="8" key="2">
    <citation type="submission" date="2021-01" db="EMBL/GenBank/DDBJ databases">
        <authorList>
            <person name="Schikora-Tamarit M.A."/>
        </authorList>
    </citation>
    <scope>NUCLEOTIDE SEQUENCE</scope>
    <source>
        <strain evidence="8">CBS6341</strain>
    </source>
</reference>
<dbReference type="AlphaFoldDB" id="A0A9P8PXY9"/>
<keyword evidence="9" id="KW-1185">Reference proteome</keyword>
<gene>
    <name evidence="8" type="ORF">WICMUC_000423</name>
</gene>
<evidence type="ECO:0000256" key="6">
    <source>
        <dbReference type="ARBA" id="ARBA00023136"/>
    </source>
</evidence>
<keyword evidence="6 7" id="KW-0472">Membrane</keyword>
<name>A0A9P8PXY9_9ASCO</name>
<feature type="chain" id="PRO_5040548280" description="Post-GPI attachment to proteins factor 3" evidence="7">
    <location>
        <begin position="23"/>
        <end position="330"/>
    </location>
</feature>
<dbReference type="OrthoDB" id="419770at2759"/>
<dbReference type="InterPro" id="IPR007217">
    <property type="entry name" value="Per1-like"/>
</dbReference>
<dbReference type="PANTHER" id="PTHR13148:SF0">
    <property type="entry name" value="POST-GPI ATTACHMENT TO PROTEINS FACTOR 3"/>
    <property type="match status" value="1"/>
</dbReference>
<evidence type="ECO:0000313" key="8">
    <source>
        <dbReference type="EMBL" id="KAH3680242.1"/>
    </source>
</evidence>
<dbReference type="GO" id="GO:0006506">
    <property type="term" value="P:GPI anchor biosynthetic process"/>
    <property type="evidence" value="ECO:0007669"/>
    <property type="project" value="UniProtKB-KW"/>
</dbReference>
<comment type="subcellular location">
    <subcellularLocation>
        <location evidence="1">Endomembrane system</location>
        <topology evidence="1">Multi-pass membrane protein</topology>
    </subcellularLocation>
    <subcellularLocation>
        <location evidence="7">Endoplasmic reticulum membrane</location>
        <topology evidence="7">Multi-pass membrane protein</topology>
    </subcellularLocation>
</comment>
<comment type="similarity">
    <text evidence="7">Belongs to the PGAP3 family.</text>
</comment>